<keyword evidence="2" id="KW-1185">Reference proteome</keyword>
<proteinExistence type="predicted"/>
<sequence>MSLATGIRFASECNKEISITRRIRSEECRTELTSYPRAESVQSWLGNYNDPEDWGWKKCGKLLMPVQNSKPPAPPELLKLIFCKCKGNCGAITLKVIEIIQEPTSSRSLVPFIRELGPGKIVLSYRLWTPQELRKFRWCQETRNYPDFKTNSNLKRAVELLPFKAYGPG</sequence>
<gene>
    <name evidence="1" type="ORF">EVAR_22450_1</name>
</gene>
<dbReference type="EMBL" id="BGZK01000317">
    <property type="protein sequence ID" value="GBP36318.1"/>
    <property type="molecule type" value="Genomic_DNA"/>
</dbReference>
<reference evidence="1 2" key="1">
    <citation type="journal article" date="2019" name="Commun. Biol.">
        <title>The bagworm genome reveals a unique fibroin gene that provides high tensile strength.</title>
        <authorList>
            <person name="Kono N."/>
            <person name="Nakamura H."/>
            <person name="Ohtoshi R."/>
            <person name="Tomita M."/>
            <person name="Numata K."/>
            <person name="Arakawa K."/>
        </authorList>
    </citation>
    <scope>NUCLEOTIDE SEQUENCE [LARGE SCALE GENOMIC DNA]</scope>
</reference>
<accession>A0A4C1VB05</accession>
<dbReference type="AlphaFoldDB" id="A0A4C1VB05"/>
<evidence type="ECO:0000313" key="1">
    <source>
        <dbReference type="EMBL" id="GBP36318.1"/>
    </source>
</evidence>
<dbReference type="Proteomes" id="UP000299102">
    <property type="component" value="Unassembled WGS sequence"/>
</dbReference>
<comment type="caution">
    <text evidence="1">The sequence shown here is derived from an EMBL/GenBank/DDBJ whole genome shotgun (WGS) entry which is preliminary data.</text>
</comment>
<evidence type="ECO:0000313" key="2">
    <source>
        <dbReference type="Proteomes" id="UP000299102"/>
    </source>
</evidence>
<dbReference type="OrthoDB" id="8195485at2759"/>
<protein>
    <submittedName>
        <fullName evidence="1">Uncharacterized protein</fullName>
    </submittedName>
</protein>
<organism evidence="1 2">
    <name type="scientific">Eumeta variegata</name>
    <name type="common">Bagworm moth</name>
    <name type="synonym">Eumeta japonica</name>
    <dbReference type="NCBI Taxonomy" id="151549"/>
    <lineage>
        <taxon>Eukaryota</taxon>
        <taxon>Metazoa</taxon>
        <taxon>Ecdysozoa</taxon>
        <taxon>Arthropoda</taxon>
        <taxon>Hexapoda</taxon>
        <taxon>Insecta</taxon>
        <taxon>Pterygota</taxon>
        <taxon>Neoptera</taxon>
        <taxon>Endopterygota</taxon>
        <taxon>Lepidoptera</taxon>
        <taxon>Glossata</taxon>
        <taxon>Ditrysia</taxon>
        <taxon>Tineoidea</taxon>
        <taxon>Psychidae</taxon>
        <taxon>Oiketicinae</taxon>
        <taxon>Eumeta</taxon>
    </lineage>
</organism>
<name>A0A4C1VB05_EUMVA</name>